<feature type="region of interest" description="Disordered" evidence="7">
    <location>
        <begin position="139"/>
        <end position="185"/>
    </location>
</feature>
<evidence type="ECO:0000259" key="9">
    <source>
        <dbReference type="Pfam" id="PF18052"/>
    </source>
</evidence>
<proteinExistence type="inferred from homology"/>
<dbReference type="EnsemblPlants" id="EMT23654">
    <property type="protein sequence ID" value="EMT23654"/>
    <property type="gene ID" value="F775_10342"/>
</dbReference>
<dbReference type="InterPro" id="IPR036388">
    <property type="entry name" value="WH-like_DNA-bd_sf"/>
</dbReference>
<dbReference type="PANTHER" id="PTHR23155">
    <property type="entry name" value="DISEASE RESISTANCE PROTEIN RP"/>
    <property type="match status" value="1"/>
</dbReference>
<evidence type="ECO:0000259" key="11">
    <source>
        <dbReference type="Pfam" id="PF23598"/>
    </source>
</evidence>
<dbReference type="Pfam" id="PF00931">
    <property type="entry name" value="NB-ARC"/>
    <property type="match status" value="1"/>
</dbReference>
<evidence type="ECO:0000313" key="12">
    <source>
        <dbReference type="EnsemblPlants" id="EMT23654"/>
    </source>
</evidence>
<reference evidence="12" key="1">
    <citation type="submission" date="2015-06" db="UniProtKB">
        <authorList>
            <consortium name="EnsemblPlants"/>
        </authorList>
    </citation>
    <scope>IDENTIFICATION</scope>
</reference>
<name>M8BNX1_AEGTA</name>
<keyword evidence="3" id="KW-0677">Repeat</keyword>
<evidence type="ECO:0000256" key="4">
    <source>
        <dbReference type="ARBA" id="ARBA00022741"/>
    </source>
</evidence>
<evidence type="ECO:0000256" key="6">
    <source>
        <dbReference type="ARBA" id="ARBA00023054"/>
    </source>
</evidence>
<evidence type="ECO:0000259" key="8">
    <source>
        <dbReference type="Pfam" id="PF00931"/>
    </source>
</evidence>
<accession>M8BNX1</accession>
<dbReference type="Gene3D" id="1.10.10.10">
    <property type="entry name" value="Winged helix-like DNA-binding domain superfamily/Winged helix DNA-binding domain"/>
    <property type="match status" value="1"/>
</dbReference>
<dbReference type="Gene3D" id="1.10.8.430">
    <property type="entry name" value="Helical domain of apoptotic protease-activating factors"/>
    <property type="match status" value="1"/>
</dbReference>
<comment type="similarity">
    <text evidence="1">Belongs to the disease resistance NB-LRR family.</text>
</comment>
<dbReference type="InterPro" id="IPR055414">
    <property type="entry name" value="LRR_R13L4/SHOC2-like"/>
</dbReference>
<dbReference type="Pfam" id="PF18052">
    <property type="entry name" value="Rx_N"/>
    <property type="match status" value="1"/>
</dbReference>
<evidence type="ECO:0000256" key="7">
    <source>
        <dbReference type="SAM" id="MobiDB-lite"/>
    </source>
</evidence>
<dbReference type="InterPro" id="IPR002182">
    <property type="entry name" value="NB-ARC"/>
</dbReference>
<dbReference type="InterPro" id="IPR044974">
    <property type="entry name" value="Disease_R_plants"/>
</dbReference>
<protein>
    <submittedName>
        <fullName evidence="12">Disease resistance protein RPP13</fullName>
    </submittedName>
</protein>
<feature type="compositionally biased region" description="Polar residues" evidence="7">
    <location>
        <begin position="139"/>
        <end position="159"/>
    </location>
</feature>
<keyword evidence="6" id="KW-0175">Coiled coil</keyword>
<dbReference type="Pfam" id="PF23559">
    <property type="entry name" value="WHD_DRP"/>
    <property type="match status" value="1"/>
</dbReference>
<evidence type="ECO:0000256" key="2">
    <source>
        <dbReference type="ARBA" id="ARBA00022614"/>
    </source>
</evidence>
<feature type="domain" description="NB-ARC" evidence="8">
    <location>
        <begin position="187"/>
        <end position="348"/>
    </location>
</feature>
<feature type="domain" description="Disease resistance R13L4/SHOC-2-like LRR" evidence="11">
    <location>
        <begin position="552"/>
        <end position="874"/>
    </location>
</feature>
<sequence>MEVVATAAATSFVEWMVPKLFDFLDKNHELRKNLERDIKFIQNEFAMISAVIQDEQKVRHDGGEEVHKEWIKMVREVAHAIEDCIDRFMHRVRMPETGAGWLRHAVHRVKTVKARNEFAVAIQELKKISEDASKLKVTYSSSITSSPGRSMLSEQTETAMTKEDDGDDDHSAASGPVPVGMGGPRNELLDMIQQQQQLKVITIVGFHGMGKTLLANHVYKAVESQYEARVWVPPAKLEGRATDVLKEILRQLGQCVDGRLTKLQASVKECIGTKRFFIVIDDLRKPGYWHDVKVAFAGLSGRFLVTTAIQRVANTCSSSIVHDHVYTMATLADEHSRLLFFNEAFQDDDLPPNAEELGSAALKKCDGLPLALVTTARFLQSAGNPTTIKWAKLCADMGTNLESDELFERMRRVLVQSYTSLDTQVARTFLLYLSTYPSGRPIRKSSLLRRWLAEGLCPGDNARTALDTAINNFNKLVDRSIIQPMDASGRSTEVKTCHTHGMMLEFVLRKSMAENFVTVLYDQQSTPHLPSNIRRLALHGARPSEVQGLTLVRSLTILGKAHRSVLDFSKYQLLRVLDLEECVEPLRDSHLKLICRKLFLLRYLCLGKAVIAMALPKEISKLRLLDTLDVRNTPIEILQAHVLELPCLVHLFGRFKLKQDVGDRRMSKLQTWLSVKSKLETLAGFVVDNRKSQEFAQLMYNMNDLTKVKIWCEPTADTSCSSHLSKAIKGFIERSSVFRGTPSLSLSFEGELTQDMLNFSLEKVNNNCCYLGSLKLQGSKICSLPSFVAFLGGLTKLGLSSPQLSLSEDFLAALSKVPGLAHLKLVATILGKLVITEGMLKRLSRLSIVVESTIDQLEIKEGALPCLKSLQLLCKYLDGFSGISPIKYIKNVEEIALHHEIKLRECLHTLIAQGRFLKESNTGMKAEAATASLCMYVIGTDGGADRMTISGSSIKQLPVV</sequence>
<dbReference type="Gene3D" id="3.40.50.300">
    <property type="entry name" value="P-loop containing nucleotide triphosphate hydrolases"/>
    <property type="match status" value="1"/>
</dbReference>
<keyword evidence="5" id="KW-0611">Plant defense</keyword>
<dbReference type="InterPro" id="IPR042197">
    <property type="entry name" value="Apaf_helical"/>
</dbReference>
<dbReference type="InterPro" id="IPR041118">
    <property type="entry name" value="Rx_N"/>
</dbReference>
<dbReference type="GO" id="GO:0043531">
    <property type="term" value="F:ADP binding"/>
    <property type="evidence" value="ECO:0007669"/>
    <property type="project" value="InterPro"/>
</dbReference>
<dbReference type="Gene3D" id="1.20.5.4130">
    <property type="match status" value="1"/>
</dbReference>
<evidence type="ECO:0000259" key="10">
    <source>
        <dbReference type="Pfam" id="PF23559"/>
    </source>
</evidence>
<dbReference type="InterPro" id="IPR058922">
    <property type="entry name" value="WHD_DRP"/>
</dbReference>
<feature type="domain" description="Disease resistance protein winged helix" evidence="10">
    <location>
        <begin position="436"/>
        <end position="507"/>
    </location>
</feature>
<evidence type="ECO:0000256" key="5">
    <source>
        <dbReference type="ARBA" id="ARBA00022821"/>
    </source>
</evidence>
<feature type="domain" description="Disease resistance N-terminal" evidence="9">
    <location>
        <begin position="12"/>
        <end position="94"/>
    </location>
</feature>
<dbReference type="CDD" id="cd14798">
    <property type="entry name" value="RX-CC_like"/>
    <property type="match status" value="1"/>
</dbReference>
<dbReference type="SUPFAM" id="SSF52058">
    <property type="entry name" value="L domain-like"/>
    <property type="match status" value="1"/>
</dbReference>
<dbReference type="PRINTS" id="PR00364">
    <property type="entry name" value="DISEASERSIST"/>
</dbReference>
<dbReference type="Gene3D" id="3.80.10.10">
    <property type="entry name" value="Ribonuclease Inhibitor"/>
    <property type="match status" value="1"/>
</dbReference>
<dbReference type="Pfam" id="PF23598">
    <property type="entry name" value="LRR_14"/>
    <property type="match status" value="1"/>
</dbReference>
<dbReference type="PANTHER" id="PTHR23155:SF1227">
    <property type="entry name" value="OS11G0462500 PROTEIN"/>
    <property type="match status" value="1"/>
</dbReference>
<keyword evidence="4" id="KW-0547">Nucleotide-binding</keyword>
<evidence type="ECO:0000256" key="3">
    <source>
        <dbReference type="ARBA" id="ARBA00022737"/>
    </source>
</evidence>
<dbReference type="AlphaFoldDB" id="M8BNX1"/>
<dbReference type="GO" id="GO:0098542">
    <property type="term" value="P:defense response to other organism"/>
    <property type="evidence" value="ECO:0007669"/>
    <property type="project" value="TreeGrafter"/>
</dbReference>
<keyword evidence="2" id="KW-0433">Leucine-rich repeat</keyword>
<dbReference type="SUPFAM" id="SSF52540">
    <property type="entry name" value="P-loop containing nucleoside triphosphate hydrolases"/>
    <property type="match status" value="1"/>
</dbReference>
<organism evidence="12">
    <name type="scientific">Aegilops tauschii</name>
    <name type="common">Tausch's goatgrass</name>
    <name type="synonym">Aegilops squarrosa</name>
    <dbReference type="NCBI Taxonomy" id="37682"/>
    <lineage>
        <taxon>Eukaryota</taxon>
        <taxon>Viridiplantae</taxon>
        <taxon>Streptophyta</taxon>
        <taxon>Embryophyta</taxon>
        <taxon>Tracheophyta</taxon>
        <taxon>Spermatophyta</taxon>
        <taxon>Magnoliopsida</taxon>
        <taxon>Liliopsida</taxon>
        <taxon>Poales</taxon>
        <taxon>Poaceae</taxon>
        <taxon>BOP clade</taxon>
        <taxon>Pooideae</taxon>
        <taxon>Triticodae</taxon>
        <taxon>Triticeae</taxon>
        <taxon>Triticinae</taxon>
        <taxon>Aegilops</taxon>
    </lineage>
</organism>
<dbReference type="InterPro" id="IPR038005">
    <property type="entry name" value="RX-like_CC"/>
</dbReference>
<dbReference type="InterPro" id="IPR032675">
    <property type="entry name" value="LRR_dom_sf"/>
</dbReference>
<dbReference type="InterPro" id="IPR027417">
    <property type="entry name" value="P-loop_NTPase"/>
</dbReference>
<evidence type="ECO:0000256" key="1">
    <source>
        <dbReference type="ARBA" id="ARBA00008894"/>
    </source>
</evidence>